<protein>
    <submittedName>
        <fullName evidence="2">Uncharacterized protein</fullName>
    </submittedName>
</protein>
<dbReference type="AlphaFoldDB" id="A0A2T6B875"/>
<feature type="compositionally biased region" description="Polar residues" evidence="1">
    <location>
        <begin position="167"/>
        <end position="176"/>
    </location>
</feature>
<dbReference type="RefSeq" id="WP_108127594.1">
    <property type="nucleotide sequence ID" value="NZ_QBKP01000002.1"/>
</dbReference>
<accession>A0A2T6B875</accession>
<feature type="region of interest" description="Disordered" evidence="1">
    <location>
        <begin position="167"/>
        <end position="189"/>
    </location>
</feature>
<keyword evidence="3" id="KW-1185">Reference proteome</keyword>
<proteinExistence type="predicted"/>
<evidence type="ECO:0000313" key="2">
    <source>
        <dbReference type="EMBL" id="PTX52280.1"/>
    </source>
</evidence>
<name>A0A2T6B875_9RHOB</name>
<gene>
    <name evidence="2" type="ORF">C8N34_10258</name>
</gene>
<comment type="caution">
    <text evidence="2">The sequence shown here is derived from an EMBL/GenBank/DDBJ whole genome shotgun (WGS) entry which is preliminary data.</text>
</comment>
<reference evidence="2 3" key="1">
    <citation type="submission" date="2018-04" db="EMBL/GenBank/DDBJ databases">
        <title>Genomic Encyclopedia of Archaeal and Bacterial Type Strains, Phase II (KMG-II): from individual species to whole genera.</title>
        <authorList>
            <person name="Goeker M."/>
        </authorList>
    </citation>
    <scope>NUCLEOTIDE SEQUENCE [LARGE SCALE GENOMIC DNA]</scope>
    <source>
        <strain evidence="2 3">DSM 21823</strain>
    </source>
</reference>
<dbReference type="Proteomes" id="UP000244224">
    <property type="component" value="Unassembled WGS sequence"/>
</dbReference>
<evidence type="ECO:0000313" key="3">
    <source>
        <dbReference type="Proteomes" id="UP000244224"/>
    </source>
</evidence>
<dbReference type="EMBL" id="QBKP01000002">
    <property type="protein sequence ID" value="PTX52280.1"/>
    <property type="molecule type" value="Genomic_DNA"/>
</dbReference>
<organism evidence="2 3">
    <name type="scientific">Gemmobacter caeni</name>
    <dbReference type="NCBI Taxonomy" id="589035"/>
    <lineage>
        <taxon>Bacteria</taxon>
        <taxon>Pseudomonadati</taxon>
        <taxon>Pseudomonadota</taxon>
        <taxon>Alphaproteobacteria</taxon>
        <taxon>Rhodobacterales</taxon>
        <taxon>Paracoccaceae</taxon>
        <taxon>Gemmobacter</taxon>
    </lineage>
</organism>
<evidence type="ECO:0000256" key="1">
    <source>
        <dbReference type="SAM" id="MobiDB-lite"/>
    </source>
</evidence>
<sequence>MTGKTETEKKTPALLNAYYGTVDPASIETRQDKSKKDYLVAKLDVHGPEKTVDLYIRGKAMEAFRAKVEAGGQIFVQGESLAKGKGLSVSTLEPKTYEATISKIHGSGSNEYGDWTAAKIAIDGMERERNVMLSGADARAASAAGAGGKITFQGAWKPEKNEENGNWYSRLVSASSLEPRGAEAPTPTP</sequence>